<evidence type="ECO:0000256" key="2">
    <source>
        <dbReference type="ARBA" id="ARBA00022692"/>
    </source>
</evidence>
<feature type="region of interest" description="Disordered" evidence="8">
    <location>
        <begin position="39"/>
        <end position="95"/>
    </location>
</feature>
<feature type="region of interest" description="Disordered" evidence="8">
    <location>
        <begin position="698"/>
        <end position="732"/>
    </location>
</feature>
<comment type="function">
    <text evidence="7">Component of the MICOS complex, a large protein complex of the mitochondrial inner membrane that plays crucial roles in the maintenance of crista junctions, inner membrane architecture, and formation of contact sites to the outer membrane.</text>
</comment>
<keyword evidence="6 7" id="KW-0472">Membrane</keyword>
<evidence type="ECO:0000256" key="8">
    <source>
        <dbReference type="SAM" id="MobiDB-lite"/>
    </source>
</evidence>
<feature type="compositionally biased region" description="Low complexity" evidence="8">
    <location>
        <begin position="1513"/>
        <end position="1523"/>
    </location>
</feature>
<feature type="region of interest" description="Disordered" evidence="8">
    <location>
        <begin position="791"/>
        <end position="864"/>
    </location>
</feature>
<protein>
    <recommendedName>
        <fullName evidence="7">MICOS complex subunit MIC60</fullName>
    </recommendedName>
    <alternativeName>
        <fullName evidence="7">Mitofilin</fullName>
    </alternativeName>
</protein>
<feature type="compositionally biased region" description="Basic and acidic residues" evidence="8">
    <location>
        <begin position="715"/>
        <end position="724"/>
    </location>
</feature>
<keyword evidence="10" id="KW-1185">Reference proteome</keyword>
<dbReference type="PANTHER" id="PTHR38426:SF1">
    <property type="entry name" value="MAINTENANCE OF TELOMERE CAPPING PROTEIN 4"/>
    <property type="match status" value="1"/>
</dbReference>
<evidence type="ECO:0000313" key="10">
    <source>
        <dbReference type="Proteomes" id="UP000184188"/>
    </source>
</evidence>
<feature type="compositionally biased region" description="Low complexity" evidence="8">
    <location>
        <begin position="59"/>
        <end position="68"/>
    </location>
</feature>
<keyword evidence="4 7" id="KW-1133">Transmembrane helix</keyword>
<dbReference type="Pfam" id="PF09731">
    <property type="entry name" value="Mitofilin"/>
    <property type="match status" value="2"/>
</dbReference>
<feature type="compositionally biased region" description="Basic and acidic residues" evidence="8">
    <location>
        <begin position="1196"/>
        <end position="1208"/>
    </location>
</feature>
<feature type="compositionally biased region" description="Basic and acidic residues" evidence="8">
    <location>
        <begin position="1557"/>
        <end position="1570"/>
    </location>
</feature>
<feature type="region of interest" description="Disordered" evidence="8">
    <location>
        <begin position="1365"/>
        <end position="1453"/>
    </location>
</feature>
<comment type="subunit">
    <text evidence="7">Component of the mitochondrial contact site and cristae organizing system (MICOS) complex.</text>
</comment>
<comment type="subcellular location">
    <subcellularLocation>
        <location evidence="7">Mitochondrion inner membrane</location>
        <topology evidence="7">Single-pass membrane protein</topology>
    </subcellularLocation>
</comment>
<dbReference type="STRING" id="1073090.A0A1L9SC08"/>
<feature type="transmembrane region" description="Helical" evidence="7">
    <location>
        <begin position="1861"/>
        <end position="1887"/>
    </location>
</feature>
<sequence>MLRSSIAPSRQLLSLPVRQRTATQWLSRAGASNRLAGQRFFADIKPPAPPAPAAPTPASPASETVVPPETVPKPKPETAEKGSVPPPPAPPSAPVRKTGRFRRFLLYLILTSGIAYGGGVFLALKFDNFHDFFTEYVPYGEESVLYFEERDFYRRFPNALSHPNRLPPAAKDGGNKVTIPSKSGLSWKVANDEPVGTDLSQKGPHMSAIKKAELEDAKSKEEKTATVAKAKEQAKKESAPEKKEPAPKEQPKEEPRKPVLSPITTIELLKIQDGDEPLVQELVKTFNDIITVISADESANRFSGPVSKAKEELQAIGEKINKIGEEARSAAQEEIKKAHSTFDESARELIRRFEETRTDDVARFREEFEAEREKLALSYQEKIKTELLRAQEIAEQRLQNELVEQAIELNRKYLHDVQDLVEREREGRLSKLGELTANVSELEKLTTDWKEVIDANLKTQQLQVAVDAVRSVLERAETARPFVRELVAVKELAADDPVVDAAIASINPTAYQRGIPSTPQVIDRFRRVASEVRKASLLPEDAGIASHAASFVLSKVMFKKDGLADGDDVESVLLRTESLLEEGNLDAAAREMNALQGWAKILSKDWLADVRRVLEVKQALENRLFPVITGLFFLCYFAQAPVISRKCTSSCTSLALRPMLDLLCPNAAVASSVDVKQPVGSQAQVSRAFAAEEPLMTDGRASGELEGSTLGTSSRDGDRGGDSQRHRRMLSSGGGFLLDSSFLLRSGSKFARSGSIRNPRRLDTQTVERRPAVVVEKHPVEKRVAAPDGDLVMPKKRSHFPWGSRQKRAVDSPTLQDPASAATDSQNGLLLPAPRMEEEPAGDNPLQEAGLRGDNEPPPAAVGLDNDSLQIVNLALNLSESRKRTASSRPTIGQVSGGRRVASAGQSSTSYSDVHGVSGLGSTTGPAIFQARHGSVNKLPEWASPGPEFRTSYTPKDGYPLREFLPSYATEEAGSLPYAVSSSTLARVEKTRQYFELLSEYLRLLDCLPPLRDPMVEGASETSPRVDEDLKHNRVYNPLQAIRNRKIRFREKCPIDPNADGWNDAAKIHDWIGAIEQRYGKQAHPTTECLNLPTFQARPGQPAKQNDFEEFDMSTVSPSASLRRASHTSSVKVSRPRFDWIISPAELLCDAAWLEEGINKTKIVNKDGIKLYPDTSELVRYGDQADPDNAGQEDISENKDTTVPEPRESISSARKYLSRESTQTSRGRRKHRFNSPSSEEQSRSDRKKTRRPKWQRPIIRSHSTSSASSVEDSNIDKHSRTKKPEKRLPMLNTFTHTRAALSTSSHFSPLQSGRNYGWMRTYPQKRASISSATSMEDRNIRRMSLEEKDSTAPNSPVQAGLFPSIAVNLDSPPSSRSPSPSKMPFPRVVGPLHERNKSKHRIKDLRERAGETGASESDALRRKETLGPSDLAERPGQLEPSPLPDRVATSYPDDHAFEGVSRQESLKNHNKAGHPESKLRGIFKNRGRIAEIVGYEVSKVGDRILKKDGFPTSRRSSSASSSLESDECDSDGGEETKNGGKSGPRALLRRLPTFTDDNIRVSRAGAEKGPSKNFIPHLPIFTPQRPLNEESGEEREPSYLGDQQVRDVSSTSRPLGSSGLIGVQGNTHEARDAVGSPLQHKGHGRIQNIPHPQPFSLNNPPVTGLAKLEASVGAAASVKKRPRLAENTRSWSISNRSITTLADYGLPSRREVGRTRALLLSSGIKAREITRRAESCSARNKLLTKSILDISNANPKVSRMQVFELAAEEMLHQFETSRSTLEQSMDRFSSAVASPLREQLHSLEDLVNQSLTPRVRAAASDAESLSLHLNTTSTLAVKQLSDVLEQGVRKRNRRFRSVRHAGFVMLEWTLVAVLWWVWLLVMVFRVLRAILRGVISSIRWVLWL</sequence>
<feature type="transmembrane region" description="Helical" evidence="7">
    <location>
        <begin position="104"/>
        <end position="124"/>
    </location>
</feature>
<feature type="compositionally biased region" description="Pro residues" evidence="8">
    <location>
        <begin position="46"/>
        <end position="58"/>
    </location>
</feature>
<evidence type="ECO:0000256" key="3">
    <source>
        <dbReference type="ARBA" id="ARBA00022792"/>
    </source>
</evidence>
<feature type="compositionally biased region" description="Basic residues" evidence="8">
    <location>
        <begin position="1245"/>
        <end position="1254"/>
    </location>
</feature>
<dbReference type="GeneID" id="34607739"/>
<feature type="compositionally biased region" description="Low complexity" evidence="8">
    <location>
        <begin position="1371"/>
        <end position="1386"/>
    </location>
</feature>
<dbReference type="InterPro" id="IPR019133">
    <property type="entry name" value="MIC60"/>
</dbReference>
<keyword evidence="2 7" id="KW-0812">Transmembrane</keyword>
<accession>A0A1L9SC08</accession>
<keyword evidence="5 7" id="KW-0496">Mitochondrion</keyword>
<dbReference type="RefSeq" id="XP_022579137.1">
    <property type="nucleotide sequence ID" value="XM_022721274.1"/>
</dbReference>
<dbReference type="Proteomes" id="UP000184188">
    <property type="component" value="Unassembled WGS sequence"/>
</dbReference>
<evidence type="ECO:0000256" key="1">
    <source>
        <dbReference type="ARBA" id="ARBA00010877"/>
    </source>
</evidence>
<comment type="similarity">
    <text evidence="1 7">Belongs to the MICOS complex subunit Mic60 family.</text>
</comment>
<feature type="compositionally biased region" description="Polar residues" evidence="8">
    <location>
        <begin position="813"/>
        <end position="828"/>
    </location>
</feature>
<organism evidence="9 10">
    <name type="scientific">Penicilliopsis zonata CBS 506.65</name>
    <dbReference type="NCBI Taxonomy" id="1073090"/>
    <lineage>
        <taxon>Eukaryota</taxon>
        <taxon>Fungi</taxon>
        <taxon>Dikarya</taxon>
        <taxon>Ascomycota</taxon>
        <taxon>Pezizomycotina</taxon>
        <taxon>Eurotiomycetes</taxon>
        <taxon>Eurotiomycetidae</taxon>
        <taxon>Eurotiales</taxon>
        <taxon>Aspergillaceae</taxon>
        <taxon>Penicilliopsis</taxon>
    </lineage>
</organism>
<evidence type="ECO:0000313" key="9">
    <source>
        <dbReference type="EMBL" id="OJJ44627.1"/>
    </source>
</evidence>
<feature type="region of interest" description="Disordered" evidence="8">
    <location>
        <begin position="188"/>
        <end position="207"/>
    </location>
</feature>
<dbReference type="GO" id="GO:0005743">
    <property type="term" value="C:mitochondrial inner membrane"/>
    <property type="evidence" value="ECO:0007669"/>
    <property type="project" value="UniProtKB-SubCell"/>
</dbReference>
<feature type="compositionally biased region" description="Low complexity" evidence="8">
    <location>
        <begin position="1261"/>
        <end position="1272"/>
    </location>
</feature>
<feature type="compositionally biased region" description="Pro residues" evidence="8">
    <location>
        <begin position="84"/>
        <end position="93"/>
    </location>
</feature>
<reference evidence="10" key="1">
    <citation type="journal article" date="2017" name="Genome Biol.">
        <title>Comparative genomics reveals high biological diversity and specific adaptations in the industrially and medically important fungal genus Aspergillus.</title>
        <authorList>
            <person name="de Vries R.P."/>
            <person name="Riley R."/>
            <person name="Wiebenga A."/>
            <person name="Aguilar-Osorio G."/>
            <person name="Amillis S."/>
            <person name="Uchima C.A."/>
            <person name="Anderluh G."/>
            <person name="Asadollahi M."/>
            <person name="Askin M."/>
            <person name="Barry K."/>
            <person name="Battaglia E."/>
            <person name="Bayram O."/>
            <person name="Benocci T."/>
            <person name="Braus-Stromeyer S.A."/>
            <person name="Caldana C."/>
            <person name="Canovas D."/>
            <person name="Cerqueira G.C."/>
            <person name="Chen F."/>
            <person name="Chen W."/>
            <person name="Choi C."/>
            <person name="Clum A."/>
            <person name="Dos Santos R.A."/>
            <person name="Damasio A.R."/>
            <person name="Diallinas G."/>
            <person name="Emri T."/>
            <person name="Fekete E."/>
            <person name="Flipphi M."/>
            <person name="Freyberg S."/>
            <person name="Gallo A."/>
            <person name="Gournas C."/>
            <person name="Habgood R."/>
            <person name="Hainaut M."/>
            <person name="Harispe M.L."/>
            <person name="Henrissat B."/>
            <person name="Hilden K.S."/>
            <person name="Hope R."/>
            <person name="Hossain A."/>
            <person name="Karabika E."/>
            <person name="Karaffa L."/>
            <person name="Karanyi Z."/>
            <person name="Krasevec N."/>
            <person name="Kuo A."/>
            <person name="Kusch H."/>
            <person name="LaButti K."/>
            <person name="Lagendijk E.L."/>
            <person name="Lapidus A."/>
            <person name="Levasseur A."/>
            <person name="Lindquist E."/>
            <person name="Lipzen A."/>
            <person name="Logrieco A.F."/>
            <person name="MacCabe A."/>
            <person name="Maekelae M.R."/>
            <person name="Malavazi I."/>
            <person name="Melin P."/>
            <person name="Meyer V."/>
            <person name="Mielnichuk N."/>
            <person name="Miskei M."/>
            <person name="Molnar A.P."/>
            <person name="Mule G."/>
            <person name="Ngan C.Y."/>
            <person name="Orejas M."/>
            <person name="Orosz E."/>
            <person name="Ouedraogo J.P."/>
            <person name="Overkamp K.M."/>
            <person name="Park H.-S."/>
            <person name="Perrone G."/>
            <person name="Piumi F."/>
            <person name="Punt P.J."/>
            <person name="Ram A.F."/>
            <person name="Ramon A."/>
            <person name="Rauscher S."/>
            <person name="Record E."/>
            <person name="Riano-Pachon D.M."/>
            <person name="Robert V."/>
            <person name="Roehrig J."/>
            <person name="Ruller R."/>
            <person name="Salamov A."/>
            <person name="Salih N.S."/>
            <person name="Samson R.A."/>
            <person name="Sandor E."/>
            <person name="Sanguinetti M."/>
            <person name="Schuetze T."/>
            <person name="Sepcic K."/>
            <person name="Shelest E."/>
            <person name="Sherlock G."/>
            <person name="Sophianopoulou V."/>
            <person name="Squina F.M."/>
            <person name="Sun H."/>
            <person name="Susca A."/>
            <person name="Todd R.B."/>
            <person name="Tsang A."/>
            <person name="Unkles S.E."/>
            <person name="van de Wiele N."/>
            <person name="van Rossen-Uffink D."/>
            <person name="Oliveira J.V."/>
            <person name="Vesth T.C."/>
            <person name="Visser J."/>
            <person name="Yu J.-H."/>
            <person name="Zhou M."/>
            <person name="Andersen M.R."/>
            <person name="Archer D.B."/>
            <person name="Baker S.E."/>
            <person name="Benoit I."/>
            <person name="Brakhage A.A."/>
            <person name="Braus G.H."/>
            <person name="Fischer R."/>
            <person name="Frisvad J.C."/>
            <person name="Goldman G.H."/>
            <person name="Houbraken J."/>
            <person name="Oakley B."/>
            <person name="Pocsi I."/>
            <person name="Scazzocchio C."/>
            <person name="Seiboth B."/>
            <person name="vanKuyk P.A."/>
            <person name="Wortman J."/>
            <person name="Dyer P.S."/>
            <person name="Grigoriev I.V."/>
        </authorList>
    </citation>
    <scope>NUCLEOTIDE SEQUENCE [LARGE SCALE GENOMIC DNA]</scope>
    <source>
        <strain evidence="10">CBS 506.65</strain>
    </source>
</reference>
<feature type="region of interest" description="Disordered" evidence="8">
    <location>
        <begin position="212"/>
        <end position="257"/>
    </location>
</feature>
<name>A0A1L9SC08_9EURO</name>
<dbReference type="InterPro" id="IPR038769">
    <property type="entry name" value="MTC4"/>
</dbReference>
<dbReference type="EMBL" id="KV878347">
    <property type="protein sequence ID" value="OJJ44627.1"/>
    <property type="molecule type" value="Genomic_DNA"/>
</dbReference>
<comment type="caution">
    <text evidence="7">Lacks conserved residue(s) required for the propagation of feature annotation.</text>
</comment>
<feature type="compositionally biased region" description="Acidic residues" evidence="8">
    <location>
        <begin position="1524"/>
        <end position="1533"/>
    </location>
</feature>
<dbReference type="VEuPathDB" id="FungiDB:ASPZODRAFT_120940"/>
<feature type="region of interest" description="Disordered" evidence="8">
    <location>
        <begin position="1507"/>
        <end position="1623"/>
    </location>
</feature>
<feature type="region of interest" description="Disordered" evidence="8">
    <location>
        <begin position="881"/>
        <end position="912"/>
    </location>
</feature>
<dbReference type="OrthoDB" id="10261039at2759"/>
<feature type="region of interest" description="Disordered" evidence="8">
    <location>
        <begin position="1180"/>
        <end position="1290"/>
    </location>
</feature>
<dbReference type="PANTHER" id="PTHR38426">
    <property type="entry name" value="MAINTENANCE OF TELOMERE CAPPING PROTEIN 4"/>
    <property type="match status" value="1"/>
</dbReference>
<evidence type="ECO:0000256" key="7">
    <source>
        <dbReference type="RuleBase" id="RU363000"/>
    </source>
</evidence>
<evidence type="ECO:0000256" key="4">
    <source>
        <dbReference type="ARBA" id="ARBA00022989"/>
    </source>
</evidence>
<gene>
    <name evidence="9" type="ORF">ASPZODRAFT_120940</name>
</gene>
<proteinExistence type="inferred from homology"/>
<feature type="compositionally biased region" description="Polar residues" evidence="8">
    <location>
        <begin position="1606"/>
        <end position="1615"/>
    </location>
</feature>
<keyword evidence="3 7" id="KW-0999">Mitochondrion inner membrane</keyword>
<evidence type="ECO:0000256" key="5">
    <source>
        <dbReference type="ARBA" id="ARBA00023128"/>
    </source>
</evidence>
<evidence type="ECO:0000256" key="6">
    <source>
        <dbReference type="ARBA" id="ARBA00023136"/>
    </source>
</evidence>